<dbReference type="EMBL" id="MU863885">
    <property type="protein sequence ID" value="KAK4203975.1"/>
    <property type="molecule type" value="Genomic_DNA"/>
</dbReference>
<feature type="coiled-coil region" evidence="1">
    <location>
        <begin position="30"/>
        <end position="85"/>
    </location>
</feature>
<comment type="caution">
    <text evidence="2">The sequence shown here is derived from an EMBL/GenBank/DDBJ whole genome shotgun (WGS) entry which is preliminary data.</text>
</comment>
<accession>A0AAN6XR99</accession>
<evidence type="ECO:0000313" key="2">
    <source>
        <dbReference type="EMBL" id="KAK4203975.1"/>
    </source>
</evidence>
<proteinExistence type="predicted"/>
<sequence length="246" mass="28176">MSNSIDHTVSVAEAKKKMLEDSKVAFEGEKAEWKINLETEKAKLVQQKNDLDKMEATMGKKMADMDKLKAGMDKKRIELSELLSESKKELAHMLKDEKDKVHTDIKTASSTKAQFDPNPRHITDRQKVLEELVGCQTGFECYVHDAARNVELAMQIMDGIAHGDGSQYRRFQDFRMTGRYDHPLCLYAILSLGHRQAVVANQDCLCPNEWPYDLLRGAGACKLQIMPVKHESKRTLVFIFEPYYFM</sequence>
<reference evidence="2" key="2">
    <citation type="submission" date="2023-05" db="EMBL/GenBank/DDBJ databases">
        <authorList>
            <consortium name="Lawrence Berkeley National Laboratory"/>
            <person name="Steindorff A."/>
            <person name="Hensen N."/>
            <person name="Bonometti L."/>
            <person name="Westerberg I."/>
            <person name="Brannstrom I.O."/>
            <person name="Guillou S."/>
            <person name="Cros-Aarteil S."/>
            <person name="Calhoun S."/>
            <person name="Haridas S."/>
            <person name="Kuo A."/>
            <person name="Mondo S."/>
            <person name="Pangilinan J."/>
            <person name="Riley R."/>
            <person name="Labutti K."/>
            <person name="Andreopoulos B."/>
            <person name="Lipzen A."/>
            <person name="Chen C."/>
            <person name="Yanf M."/>
            <person name="Daum C."/>
            <person name="Ng V."/>
            <person name="Clum A."/>
            <person name="Ohm R."/>
            <person name="Martin F."/>
            <person name="Silar P."/>
            <person name="Natvig D."/>
            <person name="Lalanne C."/>
            <person name="Gautier V."/>
            <person name="Ament-Velasquez S.L."/>
            <person name="Kruys A."/>
            <person name="Hutchinson M.I."/>
            <person name="Powell A.J."/>
            <person name="Barry K."/>
            <person name="Miller A.N."/>
            <person name="Grigoriev I.V."/>
            <person name="Debuchy R."/>
            <person name="Gladieux P."/>
            <person name="Thoren M.H."/>
            <person name="Johannesson H."/>
        </authorList>
    </citation>
    <scope>NUCLEOTIDE SEQUENCE</scope>
    <source>
        <strain evidence="2">CBS 315.58</strain>
    </source>
</reference>
<evidence type="ECO:0000313" key="3">
    <source>
        <dbReference type="Proteomes" id="UP001303160"/>
    </source>
</evidence>
<dbReference type="Proteomes" id="UP001303160">
    <property type="component" value="Unassembled WGS sequence"/>
</dbReference>
<protein>
    <submittedName>
        <fullName evidence="2">Uncharacterized protein</fullName>
    </submittedName>
</protein>
<reference evidence="2" key="1">
    <citation type="journal article" date="2023" name="Mol. Phylogenet. Evol.">
        <title>Genome-scale phylogeny and comparative genomics of the fungal order Sordariales.</title>
        <authorList>
            <person name="Hensen N."/>
            <person name="Bonometti L."/>
            <person name="Westerberg I."/>
            <person name="Brannstrom I.O."/>
            <person name="Guillou S."/>
            <person name="Cros-Aarteil S."/>
            <person name="Calhoun S."/>
            <person name="Haridas S."/>
            <person name="Kuo A."/>
            <person name="Mondo S."/>
            <person name="Pangilinan J."/>
            <person name="Riley R."/>
            <person name="LaButti K."/>
            <person name="Andreopoulos B."/>
            <person name="Lipzen A."/>
            <person name="Chen C."/>
            <person name="Yan M."/>
            <person name="Daum C."/>
            <person name="Ng V."/>
            <person name="Clum A."/>
            <person name="Steindorff A."/>
            <person name="Ohm R.A."/>
            <person name="Martin F."/>
            <person name="Silar P."/>
            <person name="Natvig D.O."/>
            <person name="Lalanne C."/>
            <person name="Gautier V."/>
            <person name="Ament-Velasquez S.L."/>
            <person name="Kruys A."/>
            <person name="Hutchinson M.I."/>
            <person name="Powell A.J."/>
            <person name="Barry K."/>
            <person name="Miller A.N."/>
            <person name="Grigoriev I.V."/>
            <person name="Debuchy R."/>
            <person name="Gladieux P."/>
            <person name="Hiltunen Thoren M."/>
            <person name="Johannesson H."/>
        </authorList>
    </citation>
    <scope>NUCLEOTIDE SEQUENCE</scope>
    <source>
        <strain evidence="2">CBS 315.58</strain>
    </source>
</reference>
<organism evidence="2 3">
    <name type="scientific">Triangularia verruculosa</name>
    <dbReference type="NCBI Taxonomy" id="2587418"/>
    <lineage>
        <taxon>Eukaryota</taxon>
        <taxon>Fungi</taxon>
        <taxon>Dikarya</taxon>
        <taxon>Ascomycota</taxon>
        <taxon>Pezizomycotina</taxon>
        <taxon>Sordariomycetes</taxon>
        <taxon>Sordariomycetidae</taxon>
        <taxon>Sordariales</taxon>
        <taxon>Podosporaceae</taxon>
        <taxon>Triangularia</taxon>
    </lineage>
</organism>
<keyword evidence="3" id="KW-1185">Reference proteome</keyword>
<evidence type="ECO:0000256" key="1">
    <source>
        <dbReference type="SAM" id="Coils"/>
    </source>
</evidence>
<name>A0AAN6XR99_9PEZI</name>
<gene>
    <name evidence="2" type="ORF">QBC40DRAFT_293286</name>
</gene>
<dbReference type="AlphaFoldDB" id="A0AAN6XR99"/>
<keyword evidence="1" id="KW-0175">Coiled coil</keyword>